<sequence>MDHRIGLLTEQQQGVRSLQAALQEPIEIREQVQPILPPQFQNVNNDAQVLVEDDNDTSSILVDAVLDQEAAQIALSQEASQASDSTSEATHELSPQKLWYAHVDNTSPNSSPSAQNTVIEPSVRQNQLLYGRFAYVLSFPKPSDLCSGLLFTKWHRQLSQLPSSQVDILYLYPSDWETSSYAPHRDALRLLLESEHRHSAILHPVPISKVWTGMDVEAQLLSELARNIWPYERLLYLRTPGMLIDTIRLDNTLTSTYVDRKLLKSSWARLRAPVRRGDTAALNPEVLLFAQGKGLMVPTGDLQRTLTAKAKTSHEGNQQDGGNDEFLPKEAAYVLFDEKELEQRKWNDSNHDSIFERFERERELVCEGTDLLA</sequence>
<gene>
    <name evidence="1" type="ORF">LTR24_009047</name>
</gene>
<accession>A0ABR0JZ35</accession>
<keyword evidence="2" id="KW-1185">Reference proteome</keyword>
<organism evidence="1 2">
    <name type="scientific">Lithohypha guttulata</name>
    <dbReference type="NCBI Taxonomy" id="1690604"/>
    <lineage>
        <taxon>Eukaryota</taxon>
        <taxon>Fungi</taxon>
        <taxon>Dikarya</taxon>
        <taxon>Ascomycota</taxon>
        <taxon>Pezizomycotina</taxon>
        <taxon>Eurotiomycetes</taxon>
        <taxon>Chaetothyriomycetidae</taxon>
        <taxon>Chaetothyriales</taxon>
        <taxon>Trichomeriaceae</taxon>
        <taxon>Lithohypha</taxon>
    </lineage>
</organism>
<reference evidence="1 2" key="1">
    <citation type="submission" date="2023-08" db="EMBL/GenBank/DDBJ databases">
        <title>Black Yeasts Isolated from many extreme environments.</title>
        <authorList>
            <person name="Coleine C."/>
            <person name="Stajich J.E."/>
            <person name="Selbmann L."/>
        </authorList>
    </citation>
    <scope>NUCLEOTIDE SEQUENCE [LARGE SCALE GENOMIC DNA]</scope>
    <source>
        <strain evidence="1 2">CCFEE 5885</strain>
    </source>
</reference>
<dbReference type="EMBL" id="JAVRRG010000179">
    <property type="protein sequence ID" value="KAK5079661.1"/>
    <property type="molecule type" value="Genomic_DNA"/>
</dbReference>
<evidence type="ECO:0000313" key="1">
    <source>
        <dbReference type="EMBL" id="KAK5079661.1"/>
    </source>
</evidence>
<protein>
    <submittedName>
        <fullName evidence="1">Uncharacterized protein</fullName>
    </submittedName>
</protein>
<proteinExistence type="predicted"/>
<evidence type="ECO:0000313" key="2">
    <source>
        <dbReference type="Proteomes" id="UP001345013"/>
    </source>
</evidence>
<comment type="caution">
    <text evidence="1">The sequence shown here is derived from an EMBL/GenBank/DDBJ whole genome shotgun (WGS) entry which is preliminary data.</text>
</comment>
<dbReference type="Proteomes" id="UP001345013">
    <property type="component" value="Unassembled WGS sequence"/>
</dbReference>
<name>A0ABR0JZ35_9EURO</name>